<keyword evidence="4" id="KW-0175">Coiled coil</keyword>
<dbReference type="eggNOG" id="ENOG502QQXM">
    <property type="taxonomic scope" value="Eukaryota"/>
</dbReference>
<evidence type="ECO:0000256" key="9">
    <source>
        <dbReference type="PROSITE-ProRule" id="PRU00108"/>
    </source>
</evidence>
<organism evidence="13 15">
    <name type="scientific">Medicago truncatula</name>
    <name type="common">Barrel medic</name>
    <name type="synonym">Medicago tribuloides</name>
    <dbReference type="NCBI Taxonomy" id="3880"/>
    <lineage>
        <taxon>Eukaryota</taxon>
        <taxon>Viridiplantae</taxon>
        <taxon>Streptophyta</taxon>
        <taxon>Embryophyta</taxon>
        <taxon>Tracheophyta</taxon>
        <taxon>Spermatophyta</taxon>
        <taxon>Magnoliopsida</taxon>
        <taxon>eudicotyledons</taxon>
        <taxon>Gunneridae</taxon>
        <taxon>Pentapetalae</taxon>
        <taxon>rosids</taxon>
        <taxon>fabids</taxon>
        <taxon>Fabales</taxon>
        <taxon>Fabaceae</taxon>
        <taxon>Papilionoideae</taxon>
        <taxon>50 kb inversion clade</taxon>
        <taxon>NPAAA clade</taxon>
        <taxon>Hologalegina</taxon>
        <taxon>IRL clade</taxon>
        <taxon>Trifolieae</taxon>
        <taxon>Medicago</taxon>
    </lineage>
</organism>
<comment type="similarity">
    <text evidence="2">Belongs to the HD-ZIP homeobox family. Class IV subfamily.</text>
</comment>
<reference evidence="13 15" key="1">
    <citation type="journal article" date="2011" name="Nature">
        <title>The Medicago genome provides insight into the evolution of rhizobial symbioses.</title>
        <authorList>
            <person name="Young N.D."/>
            <person name="Debelle F."/>
            <person name="Oldroyd G.E."/>
            <person name="Geurts R."/>
            <person name="Cannon S.B."/>
            <person name="Udvardi M.K."/>
            <person name="Benedito V.A."/>
            <person name="Mayer K.F."/>
            <person name="Gouzy J."/>
            <person name="Schoof H."/>
            <person name="Van de Peer Y."/>
            <person name="Proost S."/>
            <person name="Cook D.R."/>
            <person name="Meyers B.C."/>
            <person name="Spannagl M."/>
            <person name="Cheung F."/>
            <person name="De Mita S."/>
            <person name="Krishnakumar V."/>
            <person name="Gundlach H."/>
            <person name="Zhou S."/>
            <person name="Mudge J."/>
            <person name="Bharti A.K."/>
            <person name="Murray J.D."/>
            <person name="Naoumkina M.A."/>
            <person name="Rosen B."/>
            <person name="Silverstein K.A."/>
            <person name="Tang H."/>
            <person name="Rombauts S."/>
            <person name="Zhao P.X."/>
            <person name="Zhou P."/>
            <person name="Barbe V."/>
            <person name="Bardou P."/>
            <person name="Bechner M."/>
            <person name="Bellec A."/>
            <person name="Berger A."/>
            <person name="Berges H."/>
            <person name="Bidwell S."/>
            <person name="Bisseling T."/>
            <person name="Choisne N."/>
            <person name="Couloux A."/>
            <person name="Denny R."/>
            <person name="Deshpande S."/>
            <person name="Dai X."/>
            <person name="Doyle J.J."/>
            <person name="Dudez A.M."/>
            <person name="Farmer A.D."/>
            <person name="Fouteau S."/>
            <person name="Franken C."/>
            <person name="Gibelin C."/>
            <person name="Gish J."/>
            <person name="Goldstein S."/>
            <person name="Gonzalez A.J."/>
            <person name="Green P.J."/>
            <person name="Hallab A."/>
            <person name="Hartog M."/>
            <person name="Hua A."/>
            <person name="Humphray S.J."/>
            <person name="Jeong D.H."/>
            <person name="Jing Y."/>
            <person name="Jocker A."/>
            <person name="Kenton S.M."/>
            <person name="Kim D.J."/>
            <person name="Klee K."/>
            <person name="Lai H."/>
            <person name="Lang C."/>
            <person name="Lin S."/>
            <person name="Macmil S.L."/>
            <person name="Magdelenat G."/>
            <person name="Matthews L."/>
            <person name="McCorrison J."/>
            <person name="Monaghan E.L."/>
            <person name="Mun J.H."/>
            <person name="Najar F.Z."/>
            <person name="Nicholson C."/>
            <person name="Noirot C."/>
            <person name="O'Bleness M."/>
            <person name="Paule C.R."/>
            <person name="Poulain J."/>
            <person name="Prion F."/>
            <person name="Qin B."/>
            <person name="Qu C."/>
            <person name="Retzel E.F."/>
            <person name="Riddle C."/>
            <person name="Sallet E."/>
            <person name="Samain S."/>
            <person name="Samson N."/>
            <person name="Sanders I."/>
            <person name="Saurat O."/>
            <person name="Scarpelli C."/>
            <person name="Schiex T."/>
            <person name="Segurens B."/>
            <person name="Severin A.J."/>
            <person name="Sherrier D.J."/>
            <person name="Shi R."/>
            <person name="Sims S."/>
            <person name="Singer S.R."/>
            <person name="Sinharoy S."/>
            <person name="Sterck L."/>
            <person name="Viollet A."/>
            <person name="Wang B.B."/>
            <person name="Wang K."/>
            <person name="Wang M."/>
            <person name="Wang X."/>
            <person name="Warfsmann J."/>
            <person name="Weissenbach J."/>
            <person name="White D.D."/>
            <person name="White J.D."/>
            <person name="Wiley G.B."/>
            <person name="Wincker P."/>
            <person name="Xing Y."/>
            <person name="Yang L."/>
            <person name="Yao Z."/>
            <person name="Ying F."/>
            <person name="Zhai J."/>
            <person name="Zhou L."/>
            <person name="Zuber A."/>
            <person name="Denarie J."/>
            <person name="Dixon R.A."/>
            <person name="May G.D."/>
            <person name="Schwartz D.C."/>
            <person name="Rogers J."/>
            <person name="Quetier F."/>
            <person name="Town C.D."/>
            <person name="Roe B.A."/>
        </authorList>
    </citation>
    <scope>NUCLEOTIDE SEQUENCE [LARGE SCALE GENOMIC DNA]</scope>
    <source>
        <strain evidence="13">A17</strain>
        <strain evidence="14 15">cv. Jemalong A17</strain>
    </source>
</reference>
<evidence type="ECO:0000256" key="8">
    <source>
        <dbReference type="ARBA" id="ARBA00023242"/>
    </source>
</evidence>
<dbReference type="PROSITE" id="PS00027">
    <property type="entry name" value="HOMEOBOX_1"/>
    <property type="match status" value="1"/>
</dbReference>
<evidence type="ECO:0000256" key="2">
    <source>
        <dbReference type="ARBA" id="ARBA00006789"/>
    </source>
</evidence>
<dbReference type="GO" id="GO:0003677">
    <property type="term" value="F:DNA binding"/>
    <property type="evidence" value="ECO:0007669"/>
    <property type="project" value="UniProtKB-UniRule"/>
</dbReference>
<keyword evidence="15" id="KW-1185">Reference proteome</keyword>
<keyword evidence="8 9" id="KW-0539">Nucleus</keyword>
<dbReference type="PaxDb" id="3880-AES97147"/>
<evidence type="ECO:0000256" key="3">
    <source>
        <dbReference type="ARBA" id="ARBA00023015"/>
    </source>
</evidence>
<gene>
    <name evidence="13" type="ordered locus">MTR_5g046040</name>
</gene>
<protein>
    <submittedName>
        <fullName evidence="13">Homeobox protein</fullName>
    </submittedName>
</protein>
<evidence type="ECO:0000256" key="1">
    <source>
        <dbReference type="ARBA" id="ARBA00004123"/>
    </source>
</evidence>
<dbReference type="InterPro" id="IPR009057">
    <property type="entry name" value="Homeodomain-like_sf"/>
</dbReference>
<dbReference type="GO" id="GO:0005634">
    <property type="term" value="C:nucleus"/>
    <property type="evidence" value="ECO:0007669"/>
    <property type="project" value="UniProtKB-SubCell"/>
</dbReference>
<sequence>MEYESGGSGGSFDSQSKKKLHRRPRTPDEIQSKKKRYRRPHTPNQLERLEEVFKECPKPNEKQKLQLSKELALSYGQIRFWFQNKRTQTKAKLERNDNRLLRAENDKIRCENISMKEALENSICSSGGCPPINGDCYFDRKRLRFENILLKDELYKESSIISEYTGRSVSWFPPVPPIHISSLDSTMGSFSGQGLVGHSFDIGESHNNHSSLLCPKGKGKLLNPSSLPSSGQLLMNEQLPQQSWTPRYQNMQVDTFGNAMSHAQYFGQDSATVPPHFDLDVQNHILLGVDFDSSDLLLPTIDSSDLLLPTIDSSDLLLPTTIPGYTTSLCETGASTMQLGEFGFEGFDDPWESFMNSIWHDEILSPEDIQKIG</sequence>
<dbReference type="InterPro" id="IPR001356">
    <property type="entry name" value="HD"/>
</dbReference>
<dbReference type="EnsemblPlants" id="AES97147">
    <property type="protein sequence ID" value="AES97147"/>
    <property type="gene ID" value="MTR_5g046040"/>
</dbReference>
<keyword evidence="5 9" id="KW-0238">DNA-binding</keyword>
<dbReference type="Gene3D" id="1.10.10.60">
    <property type="entry name" value="Homeodomain-like"/>
    <property type="match status" value="1"/>
</dbReference>
<dbReference type="FunFam" id="1.10.10.60:FF:000229">
    <property type="entry name" value="Homeobox-leucine zipper protein HDG1"/>
    <property type="match status" value="1"/>
</dbReference>
<proteinExistence type="inferred from homology"/>
<dbReference type="Proteomes" id="UP000002051">
    <property type="component" value="Chromosome 5"/>
</dbReference>
<dbReference type="InterPro" id="IPR017970">
    <property type="entry name" value="Homeobox_CS"/>
</dbReference>
<comment type="subcellular location">
    <subcellularLocation>
        <location evidence="1 9 10">Nucleus</location>
    </subcellularLocation>
</comment>
<dbReference type="AlphaFoldDB" id="G7JWW7"/>
<dbReference type="PANTHER" id="PTHR45654:SF1">
    <property type="entry name" value="HOMEOBOX-LEUCINE ZIPPER PROTEIN HDG11"/>
    <property type="match status" value="1"/>
</dbReference>
<feature type="region of interest" description="Disordered" evidence="11">
    <location>
        <begin position="1"/>
        <end position="44"/>
    </location>
</feature>
<dbReference type="GO" id="GO:0000981">
    <property type="term" value="F:DNA-binding transcription factor activity, RNA polymerase II-specific"/>
    <property type="evidence" value="ECO:0007669"/>
    <property type="project" value="InterPro"/>
</dbReference>
<evidence type="ECO:0000256" key="4">
    <source>
        <dbReference type="ARBA" id="ARBA00023054"/>
    </source>
</evidence>
<dbReference type="SMART" id="SM00389">
    <property type="entry name" value="HOX"/>
    <property type="match status" value="1"/>
</dbReference>
<evidence type="ECO:0000313" key="14">
    <source>
        <dbReference type="EnsemblPlants" id="AES97147"/>
    </source>
</evidence>
<evidence type="ECO:0000256" key="5">
    <source>
        <dbReference type="ARBA" id="ARBA00023125"/>
    </source>
</evidence>
<feature type="DNA-binding region" description="Homeobox" evidence="9">
    <location>
        <begin position="34"/>
        <end position="93"/>
    </location>
</feature>
<name>G7JWW7_MEDTR</name>
<evidence type="ECO:0000256" key="6">
    <source>
        <dbReference type="ARBA" id="ARBA00023155"/>
    </source>
</evidence>
<keyword evidence="6 9" id="KW-0371">Homeobox</keyword>
<evidence type="ECO:0000256" key="11">
    <source>
        <dbReference type="SAM" id="MobiDB-lite"/>
    </source>
</evidence>
<evidence type="ECO:0000313" key="15">
    <source>
        <dbReference type="Proteomes" id="UP000002051"/>
    </source>
</evidence>
<dbReference type="InterPro" id="IPR042160">
    <property type="entry name" value="HD-Zip_IV"/>
</dbReference>
<reference evidence="13 15" key="2">
    <citation type="journal article" date="2014" name="BMC Genomics">
        <title>An improved genome release (version Mt4.0) for the model legume Medicago truncatula.</title>
        <authorList>
            <person name="Tang H."/>
            <person name="Krishnakumar V."/>
            <person name="Bidwell S."/>
            <person name="Rosen B."/>
            <person name="Chan A."/>
            <person name="Zhou S."/>
            <person name="Gentzbittel L."/>
            <person name="Childs K.L."/>
            <person name="Yandell M."/>
            <person name="Gundlach H."/>
            <person name="Mayer K.F."/>
            <person name="Schwartz D.C."/>
            <person name="Town C.D."/>
        </authorList>
    </citation>
    <scope>GENOME REANNOTATION</scope>
    <source>
        <strain evidence="14 15">cv. Jemalong A17</strain>
    </source>
</reference>
<dbReference type="CDD" id="cd00086">
    <property type="entry name" value="homeodomain"/>
    <property type="match status" value="1"/>
</dbReference>
<evidence type="ECO:0000256" key="7">
    <source>
        <dbReference type="ARBA" id="ARBA00023163"/>
    </source>
</evidence>
<feature type="compositionally biased region" description="Gly residues" evidence="11">
    <location>
        <begin position="1"/>
        <end position="10"/>
    </location>
</feature>
<keyword evidence="7" id="KW-0804">Transcription</keyword>
<reference evidence="14" key="3">
    <citation type="submission" date="2015-04" db="UniProtKB">
        <authorList>
            <consortium name="EnsemblPlants"/>
        </authorList>
    </citation>
    <scope>IDENTIFICATION</scope>
    <source>
        <strain evidence="14">cv. Jemalong A17</strain>
    </source>
</reference>
<dbReference type="EMBL" id="CM001221">
    <property type="protein sequence ID" value="AES97147.1"/>
    <property type="molecule type" value="Genomic_DNA"/>
</dbReference>
<dbReference type="PROSITE" id="PS50071">
    <property type="entry name" value="HOMEOBOX_2"/>
    <property type="match status" value="1"/>
</dbReference>
<dbReference type="STRING" id="3880.G7JWW7"/>
<accession>G7JWW7</accession>
<dbReference type="SUPFAM" id="SSF46689">
    <property type="entry name" value="Homeodomain-like"/>
    <property type="match status" value="1"/>
</dbReference>
<evidence type="ECO:0000313" key="13">
    <source>
        <dbReference type="EMBL" id="AES97147.1"/>
    </source>
</evidence>
<evidence type="ECO:0000256" key="10">
    <source>
        <dbReference type="RuleBase" id="RU000682"/>
    </source>
</evidence>
<evidence type="ECO:0000259" key="12">
    <source>
        <dbReference type="PROSITE" id="PS50071"/>
    </source>
</evidence>
<dbReference type="HOGENOM" id="CLU_742646_0_0_1"/>
<dbReference type="Pfam" id="PF00046">
    <property type="entry name" value="Homeodomain"/>
    <property type="match status" value="1"/>
</dbReference>
<dbReference type="PANTHER" id="PTHR45654">
    <property type="entry name" value="HOMEOBOX-LEUCINE ZIPPER PROTEIN MERISTEM L1"/>
    <property type="match status" value="1"/>
</dbReference>
<feature type="domain" description="Homeobox" evidence="12">
    <location>
        <begin position="32"/>
        <end position="92"/>
    </location>
</feature>
<keyword evidence="3" id="KW-0805">Transcription regulation</keyword>